<dbReference type="InterPro" id="IPR003439">
    <property type="entry name" value="ABC_transporter-like_ATP-bd"/>
</dbReference>
<dbReference type="OrthoDB" id="2147441at2759"/>
<keyword evidence="5" id="KW-0067">ATP-binding</keyword>
<evidence type="ECO:0000259" key="8">
    <source>
        <dbReference type="PROSITE" id="PS50893"/>
    </source>
</evidence>
<keyword evidence="10" id="KW-1185">Reference proteome</keyword>
<comment type="subcellular location">
    <subcellularLocation>
        <location evidence="1">Membrane</location>
        <topology evidence="1">Multi-pass membrane protein</topology>
    </subcellularLocation>
</comment>
<dbReference type="GO" id="GO:0005524">
    <property type="term" value="F:ATP binding"/>
    <property type="evidence" value="ECO:0007669"/>
    <property type="project" value="UniProtKB-KW"/>
</dbReference>
<dbReference type="InterPro" id="IPR003593">
    <property type="entry name" value="AAA+_ATPase"/>
</dbReference>
<dbReference type="EMBL" id="QEAO01000031">
    <property type="protein sequence ID" value="TPX32331.1"/>
    <property type="molecule type" value="Genomic_DNA"/>
</dbReference>
<evidence type="ECO:0000256" key="5">
    <source>
        <dbReference type="ARBA" id="ARBA00022840"/>
    </source>
</evidence>
<dbReference type="GeneID" id="42005761"/>
<comment type="caution">
    <text evidence="9">The sequence shown here is derived from an EMBL/GenBank/DDBJ whole genome shotgun (WGS) entry which is preliminary data.</text>
</comment>
<dbReference type="RefSeq" id="XP_031023556.1">
    <property type="nucleotide sequence ID" value="XM_031170464.1"/>
</dbReference>
<keyword evidence="7" id="KW-0472">Membrane</keyword>
<evidence type="ECO:0000256" key="4">
    <source>
        <dbReference type="ARBA" id="ARBA00022741"/>
    </source>
</evidence>
<protein>
    <recommendedName>
        <fullName evidence="8">ABC transporter domain-containing protein</fullName>
    </recommendedName>
</protein>
<dbReference type="AlphaFoldDB" id="A0A507BYY8"/>
<dbReference type="Proteomes" id="UP000319731">
    <property type="component" value="Unassembled WGS sequence"/>
</dbReference>
<evidence type="ECO:0000256" key="6">
    <source>
        <dbReference type="ARBA" id="ARBA00022989"/>
    </source>
</evidence>
<keyword evidence="2" id="KW-0813">Transport</keyword>
<sequence length="344" mass="37361">MAETSVKISFIEKNMPSYFSFSNITAAVKYKGTQKELLKGVSGFVKPGESLAIMGPSGAGKTTLLDVLSYRKSVGTWSDDIHLNGVKLKKEAFIKRAGYVTSEDVQHPELTVLETLNFAAALRLPAQSSAEQRAQRIAEVVDEMHLNDVLGRKVGSALERGLSTGERKRLNIALELIPVASVFFMDEPTTGLDSNTGREVISSIMEVVRGRQLACIATIHQPSYSILRQFDRLLLLANGEVVYFGPTAEAIPYFEELNVAVVGNPAEIYAEVLAAQPDEFIAAYAKSTLRASNEKKIEEIHSGTGSIANFVSTIEDPTAGFWGSLGFWQNATGLNQASSCDCDD</sequence>
<dbReference type="PANTHER" id="PTHR48041">
    <property type="entry name" value="ABC TRANSPORTER G FAMILY MEMBER 28"/>
    <property type="match status" value="1"/>
</dbReference>
<proteinExistence type="predicted"/>
<dbReference type="InterPro" id="IPR027417">
    <property type="entry name" value="P-loop_NTPase"/>
</dbReference>
<dbReference type="PROSITE" id="PS50893">
    <property type="entry name" value="ABC_TRANSPORTER_2"/>
    <property type="match status" value="1"/>
</dbReference>
<gene>
    <name evidence="9" type="ORF">SmJEL517_g04536</name>
</gene>
<keyword evidence="4" id="KW-0547">Nucleotide-binding</keyword>
<evidence type="ECO:0000256" key="1">
    <source>
        <dbReference type="ARBA" id="ARBA00004141"/>
    </source>
</evidence>
<keyword evidence="3" id="KW-0812">Transmembrane</keyword>
<evidence type="ECO:0000256" key="3">
    <source>
        <dbReference type="ARBA" id="ARBA00022692"/>
    </source>
</evidence>
<organism evidence="9 10">
    <name type="scientific">Synchytrium microbalum</name>
    <dbReference type="NCBI Taxonomy" id="1806994"/>
    <lineage>
        <taxon>Eukaryota</taxon>
        <taxon>Fungi</taxon>
        <taxon>Fungi incertae sedis</taxon>
        <taxon>Chytridiomycota</taxon>
        <taxon>Chytridiomycota incertae sedis</taxon>
        <taxon>Chytridiomycetes</taxon>
        <taxon>Synchytriales</taxon>
        <taxon>Synchytriaceae</taxon>
        <taxon>Synchytrium</taxon>
    </lineage>
</organism>
<dbReference type="SUPFAM" id="SSF52540">
    <property type="entry name" value="P-loop containing nucleoside triphosphate hydrolases"/>
    <property type="match status" value="1"/>
</dbReference>
<evidence type="ECO:0000256" key="7">
    <source>
        <dbReference type="ARBA" id="ARBA00023136"/>
    </source>
</evidence>
<dbReference type="GO" id="GO:0016020">
    <property type="term" value="C:membrane"/>
    <property type="evidence" value="ECO:0007669"/>
    <property type="project" value="UniProtKB-SubCell"/>
</dbReference>
<dbReference type="STRING" id="1806994.A0A507BYY8"/>
<keyword evidence="6" id="KW-1133">Transmembrane helix</keyword>
<evidence type="ECO:0000313" key="9">
    <source>
        <dbReference type="EMBL" id="TPX32331.1"/>
    </source>
</evidence>
<evidence type="ECO:0000313" key="10">
    <source>
        <dbReference type="Proteomes" id="UP000319731"/>
    </source>
</evidence>
<dbReference type="InterPro" id="IPR043926">
    <property type="entry name" value="ABCG_dom"/>
</dbReference>
<dbReference type="Pfam" id="PF00005">
    <property type="entry name" value="ABC_tran"/>
    <property type="match status" value="1"/>
</dbReference>
<reference evidence="9 10" key="1">
    <citation type="journal article" date="2019" name="Sci. Rep.">
        <title>Comparative genomics of chytrid fungi reveal insights into the obligate biotrophic and pathogenic lifestyle of Synchytrium endobioticum.</title>
        <authorList>
            <person name="van de Vossenberg B.T.L.H."/>
            <person name="Warris S."/>
            <person name="Nguyen H.D.T."/>
            <person name="van Gent-Pelzer M.P.E."/>
            <person name="Joly D.L."/>
            <person name="van de Geest H.C."/>
            <person name="Bonants P.J.M."/>
            <person name="Smith D.S."/>
            <person name="Levesque C.A."/>
            <person name="van der Lee T.A.J."/>
        </authorList>
    </citation>
    <scope>NUCLEOTIDE SEQUENCE [LARGE SCALE GENOMIC DNA]</scope>
    <source>
        <strain evidence="9 10">JEL517</strain>
    </source>
</reference>
<dbReference type="Gene3D" id="3.40.50.300">
    <property type="entry name" value="P-loop containing nucleotide triphosphate hydrolases"/>
    <property type="match status" value="1"/>
</dbReference>
<dbReference type="Pfam" id="PF19055">
    <property type="entry name" value="ABC2_membrane_7"/>
    <property type="match status" value="1"/>
</dbReference>
<dbReference type="GO" id="GO:0140359">
    <property type="term" value="F:ABC-type transporter activity"/>
    <property type="evidence" value="ECO:0007669"/>
    <property type="project" value="InterPro"/>
</dbReference>
<name>A0A507BYY8_9FUNG</name>
<dbReference type="InterPro" id="IPR050352">
    <property type="entry name" value="ABCG_transporters"/>
</dbReference>
<accession>A0A507BYY8</accession>
<dbReference type="PANTHER" id="PTHR48041:SF139">
    <property type="entry name" value="PROTEIN SCARLET"/>
    <property type="match status" value="1"/>
</dbReference>
<evidence type="ECO:0000256" key="2">
    <source>
        <dbReference type="ARBA" id="ARBA00022448"/>
    </source>
</evidence>
<dbReference type="SMART" id="SM00382">
    <property type="entry name" value="AAA"/>
    <property type="match status" value="1"/>
</dbReference>
<feature type="domain" description="ABC transporter" evidence="8">
    <location>
        <begin position="19"/>
        <end position="263"/>
    </location>
</feature>
<dbReference type="GO" id="GO:0016887">
    <property type="term" value="F:ATP hydrolysis activity"/>
    <property type="evidence" value="ECO:0007669"/>
    <property type="project" value="InterPro"/>
</dbReference>